<sequence length="50" mass="5716">MVDIEAISTFTGFEGDNFLDHSFKDHSVKSEVLYVNFFDRKCSPACFSFS</sequence>
<name>W1J7R9_9GAMM</name>
<reference evidence="1 2" key="1">
    <citation type="submission" date="2013-11" db="EMBL/GenBank/DDBJ databases">
        <title>Draft genome sequence and annotation of the entomopathogenic bacterium, Xenorhabdus cabanillasi strain JM26.</title>
        <authorList>
            <person name="Gualtieri M."/>
            <person name="Ogier J.C."/>
            <person name="Pages S."/>
            <person name="Givaudan A."/>
            <person name="Gaudriault S."/>
        </authorList>
    </citation>
    <scope>NUCLEOTIDE SEQUENCE [LARGE SCALE GENOMIC DNA]</scope>
    <source>
        <strain evidence="1 2">JM26</strain>
    </source>
</reference>
<proteinExistence type="predicted"/>
<dbReference type="EMBL" id="CBXE010000453">
    <property type="protein sequence ID" value="CDL86779.1"/>
    <property type="molecule type" value="Genomic_DNA"/>
</dbReference>
<evidence type="ECO:0000313" key="1">
    <source>
        <dbReference type="EMBL" id="CDL86779.1"/>
    </source>
</evidence>
<dbReference type="Proteomes" id="UP000019197">
    <property type="component" value="Unassembled WGS sequence"/>
</dbReference>
<evidence type="ECO:0000313" key="2">
    <source>
        <dbReference type="Proteomes" id="UP000019197"/>
    </source>
</evidence>
<gene>
    <name evidence="1" type="ORF">XCR1_60026</name>
</gene>
<organism evidence="1 2">
    <name type="scientific">Xenorhabdus cabanillasii JM26</name>
    <dbReference type="NCBI Taxonomy" id="1427517"/>
    <lineage>
        <taxon>Bacteria</taxon>
        <taxon>Pseudomonadati</taxon>
        <taxon>Pseudomonadota</taxon>
        <taxon>Gammaproteobacteria</taxon>
        <taxon>Enterobacterales</taxon>
        <taxon>Morganellaceae</taxon>
        <taxon>Xenorhabdus</taxon>
    </lineage>
</organism>
<comment type="caution">
    <text evidence="1">The sequence shown here is derived from an EMBL/GenBank/DDBJ whole genome shotgun (WGS) entry which is preliminary data.</text>
</comment>
<dbReference type="AlphaFoldDB" id="W1J7R9"/>
<accession>W1J7R9</accession>
<protein>
    <submittedName>
        <fullName evidence="1">Uncharacterized protein</fullName>
    </submittedName>
</protein>